<evidence type="ECO:0000256" key="1">
    <source>
        <dbReference type="ARBA" id="ARBA00004167"/>
    </source>
</evidence>
<dbReference type="Proteomes" id="UP000663828">
    <property type="component" value="Unassembled WGS sequence"/>
</dbReference>
<comment type="subcellular location">
    <subcellularLocation>
        <location evidence="1">Membrane</location>
        <topology evidence="1">Single-pass membrane protein</topology>
    </subcellularLocation>
</comment>
<evidence type="ECO:0000256" key="3">
    <source>
        <dbReference type="ARBA" id="ARBA00022692"/>
    </source>
</evidence>
<accession>A0A815VKH2</accession>
<dbReference type="EMBL" id="CAJNOR010004860">
    <property type="protein sequence ID" value="CAF1531606.1"/>
    <property type="molecule type" value="Genomic_DNA"/>
</dbReference>
<dbReference type="PANTHER" id="PTHR12791">
    <property type="entry name" value="GOLGI SNARE BET1-RELATED"/>
    <property type="match status" value="1"/>
</dbReference>
<name>A0A815VKH2_ADIRI</name>
<dbReference type="Gene3D" id="1.20.5.110">
    <property type="match status" value="1"/>
</dbReference>
<keyword evidence="8" id="KW-1185">Reference proteome</keyword>
<sequence>MYSKYSTDSCIEEQNDQRTAQLCTKVKRLKSIVIEINDETKRSTAELSGHSDLMSSLTNRVGQAQRRVKLLSRTGSWKLYYYLIMFSLFVFLIIYILVK</sequence>
<dbReference type="GO" id="GO:0016020">
    <property type="term" value="C:membrane"/>
    <property type="evidence" value="ECO:0007669"/>
    <property type="project" value="UniProtKB-SubCell"/>
</dbReference>
<keyword evidence="2" id="KW-0813">Transport</keyword>
<feature type="transmembrane region" description="Helical" evidence="6">
    <location>
        <begin position="79"/>
        <end position="98"/>
    </location>
</feature>
<organism evidence="7 8">
    <name type="scientific">Adineta ricciae</name>
    <name type="common">Rotifer</name>
    <dbReference type="NCBI Taxonomy" id="249248"/>
    <lineage>
        <taxon>Eukaryota</taxon>
        <taxon>Metazoa</taxon>
        <taxon>Spiralia</taxon>
        <taxon>Gnathifera</taxon>
        <taxon>Rotifera</taxon>
        <taxon>Eurotatoria</taxon>
        <taxon>Bdelloidea</taxon>
        <taxon>Adinetida</taxon>
        <taxon>Adinetidae</taxon>
        <taxon>Adineta</taxon>
    </lineage>
</organism>
<dbReference type="SUPFAM" id="SSF58038">
    <property type="entry name" value="SNARE fusion complex"/>
    <property type="match status" value="1"/>
</dbReference>
<evidence type="ECO:0000256" key="4">
    <source>
        <dbReference type="ARBA" id="ARBA00022989"/>
    </source>
</evidence>
<proteinExistence type="predicted"/>
<protein>
    <submittedName>
        <fullName evidence="7">Uncharacterized protein</fullName>
    </submittedName>
</protein>
<keyword evidence="3 6" id="KW-0812">Transmembrane</keyword>
<comment type="caution">
    <text evidence="7">The sequence shown here is derived from an EMBL/GenBank/DDBJ whole genome shotgun (WGS) entry which is preliminary data.</text>
</comment>
<reference evidence="7" key="1">
    <citation type="submission" date="2021-02" db="EMBL/GenBank/DDBJ databases">
        <authorList>
            <person name="Nowell W R."/>
        </authorList>
    </citation>
    <scope>NUCLEOTIDE SEQUENCE</scope>
</reference>
<dbReference type="AlphaFoldDB" id="A0A815VKH2"/>
<evidence type="ECO:0000313" key="8">
    <source>
        <dbReference type="Proteomes" id="UP000663828"/>
    </source>
</evidence>
<evidence type="ECO:0000256" key="2">
    <source>
        <dbReference type="ARBA" id="ARBA00022448"/>
    </source>
</evidence>
<evidence type="ECO:0000313" key="7">
    <source>
        <dbReference type="EMBL" id="CAF1531606.1"/>
    </source>
</evidence>
<gene>
    <name evidence="7" type="ORF">XAT740_LOCUS41511</name>
</gene>
<keyword evidence="4 6" id="KW-1133">Transmembrane helix</keyword>
<evidence type="ECO:0000256" key="6">
    <source>
        <dbReference type="SAM" id="Phobius"/>
    </source>
</evidence>
<keyword evidence="5 6" id="KW-0472">Membrane</keyword>
<evidence type="ECO:0000256" key="5">
    <source>
        <dbReference type="ARBA" id="ARBA00023136"/>
    </source>
</evidence>